<organism evidence="3 4">
    <name type="scientific">Heligmosomoides polygyrus</name>
    <name type="common">Parasitic roundworm</name>
    <dbReference type="NCBI Taxonomy" id="6339"/>
    <lineage>
        <taxon>Eukaryota</taxon>
        <taxon>Metazoa</taxon>
        <taxon>Ecdysozoa</taxon>
        <taxon>Nematoda</taxon>
        <taxon>Chromadorea</taxon>
        <taxon>Rhabditida</taxon>
        <taxon>Rhabditina</taxon>
        <taxon>Rhabditomorpha</taxon>
        <taxon>Strongyloidea</taxon>
        <taxon>Heligmosomidae</taxon>
        <taxon>Heligmosomoides</taxon>
    </lineage>
</organism>
<feature type="region of interest" description="Disordered" evidence="1">
    <location>
        <begin position="55"/>
        <end position="92"/>
    </location>
</feature>
<evidence type="ECO:0000313" key="2">
    <source>
        <dbReference type="EMBL" id="VDO23762.1"/>
    </source>
</evidence>
<name>A0A183F7S9_HELPZ</name>
<dbReference type="AlphaFoldDB" id="A0A183F7S9"/>
<feature type="compositionally biased region" description="Basic and acidic residues" evidence="1">
    <location>
        <begin position="69"/>
        <end position="89"/>
    </location>
</feature>
<accession>A0A3P7X2F8</accession>
<reference evidence="2 3" key="1">
    <citation type="submission" date="2018-11" db="EMBL/GenBank/DDBJ databases">
        <authorList>
            <consortium name="Pathogen Informatics"/>
        </authorList>
    </citation>
    <scope>NUCLEOTIDE SEQUENCE [LARGE SCALE GENOMIC DNA]</scope>
</reference>
<reference evidence="4" key="2">
    <citation type="submission" date="2019-09" db="UniProtKB">
        <authorList>
            <consortium name="WormBaseParasite"/>
        </authorList>
    </citation>
    <scope>IDENTIFICATION</scope>
</reference>
<protein>
    <submittedName>
        <fullName evidence="2 4">Uncharacterized protein</fullName>
    </submittedName>
</protein>
<dbReference type="WBParaSite" id="HPBE_0000222101-mRNA-1">
    <property type="protein sequence ID" value="HPBE_0000222101-mRNA-1"/>
    <property type="gene ID" value="HPBE_0000222101"/>
</dbReference>
<proteinExistence type="predicted"/>
<evidence type="ECO:0000313" key="3">
    <source>
        <dbReference type="Proteomes" id="UP000050761"/>
    </source>
</evidence>
<gene>
    <name evidence="2" type="ORF">HPBE_LOCUS2222</name>
</gene>
<accession>A0A183F7S9</accession>
<dbReference type="Proteomes" id="UP000050761">
    <property type="component" value="Unassembled WGS sequence"/>
</dbReference>
<evidence type="ECO:0000256" key="1">
    <source>
        <dbReference type="SAM" id="MobiDB-lite"/>
    </source>
</evidence>
<evidence type="ECO:0000313" key="4">
    <source>
        <dbReference type="WBParaSite" id="HPBE_0000222101-mRNA-1"/>
    </source>
</evidence>
<dbReference type="EMBL" id="UZAH01003094">
    <property type="protein sequence ID" value="VDO23762.1"/>
    <property type="molecule type" value="Genomic_DNA"/>
</dbReference>
<sequence length="164" mass="19176">MDLLDNRSQDKSYCLQKMERITNVTANSEEIVREVELVMPNRRVTKRAINQLIPLELGSPEEQPSADSVHNDKENMEENPENQRNEQRYNLRRKPRVDYDRLHHDVSSSIIALAIMSLISPALCVTHGQTNSKDGDRQRLWFSPLYHGWNRHVNDRCTVLQTLR</sequence>
<dbReference type="OrthoDB" id="5873975at2759"/>
<keyword evidence="3" id="KW-1185">Reference proteome</keyword>